<dbReference type="Proteomes" id="UP000315003">
    <property type="component" value="Chromosome"/>
</dbReference>
<dbReference type="GO" id="GO:0009398">
    <property type="term" value="P:FMN biosynthetic process"/>
    <property type="evidence" value="ECO:0007669"/>
    <property type="project" value="UniProtKB-UniPathway"/>
</dbReference>
<evidence type="ECO:0000256" key="19">
    <source>
        <dbReference type="ARBA" id="ARBA00049494"/>
    </source>
</evidence>
<evidence type="ECO:0000256" key="6">
    <source>
        <dbReference type="ARBA" id="ARBA00012393"/>
    </source>
</evidence>
<evidence type="ECO:0000256" key="18">
    <source>
        <dbReference type="ARBA" id="ARBA00047880"/>
    </source>
</evidence>
<dbReference type="GO" id="GO:0003919">
    <property type="term" value="F:FMN adenylyltransferase activity"/>
    <property type="evidence" value="ECO:0007669"/>
    <property type="project" value="UniProtKB-EC"/>
</dbReference>
<dbReference type="GO" id="GO:0006747">
    <property type="term" value="P:FAD biosynthetic process"/>
    <property type="evidence" value="ECO:0007669"/>
    <property type="project" value="UniProtKB-UniPathway"/>
</dbReference>
<gene>
    <name evidence="22" type="primary">ribF</name>
    <name evidence="22" type="ORF">SV7mr_09170</name>
</gene>
<organism evidence="22 23">
    <name type="scientific">Stieleria bergensis</name>
    <dbReference type="NCBI Taxonomy" id="2528025"/>
    <lineage>
        <taxon>Bacteria</taxon>
        <taxon>Pseudomonadati</taxon>
        <taxon>Planctomycetota</taxon>
        <taxon>Planctomycetia</taxon>
        <taxon>Pirellulales</taxon>
        <taxon>Pirellulaceae</taxon>
        <taxon>Stieleria</taxon>
    </lineage>
</organism>
<dbReference type="InterPro" id="IPR015865">
    <property type="entry name" value="Riboflavin_kinase_bac/euk"/>
</dbReference>
<evidence type="ECO:0000313" key="22">
    <source>
        <dbReference type="EMBL" id="QDT58424.1"/>
    </source>
</evidence>
<dbReference type="InterPro" id="IPR014729">
    <property type="entry name" value="Rossmann-like_a/b/a_fold"/>
</dbReference>
<dbReference type="Pfam" id="PF01687">
    <property type="entry name" value="Flavokinase"/>
    <property type="match status" value="1"/>
</dbReference>
<reference evidence="22 23" key="1">
    <citation type="submission" date="2019-02" db="EMBL/GenBank/DDBJ databases">
        <title>Deep-cultivation of Planctomycetes and their phenomic and genomic characterization uncovers novel biology.</title>
        <authorList>
            <person name="Wiegand S."/>
            <person name="Jogler M."/>
            <person name="Boedeker C."/>
            <person name="Pinto D."/>
            <person name="Vollmers J."/>
            <person name="Rivas-Marin E."/>
            <person name="Kohn T."/>
            <person name="Peeters S.H."/>
            <person name="Heuer A."/>
            <person name="Rast P."/>
            <person name="Oberbeckmann S."/>
            <person name="Bunk B."/>
            <person name="Jeske O."/>
            <person name="Meyerdierks A."/>
            <person name="Storesund J.E."/>
            <person name="Kallscheuer N."/>
            <person name="Luecker S."/>
            <person name="Lage O.M."/>
            <person name="Pohl T."/>
            <person name="Merkel B.J."/>
            <person name="Hornburger P."/>
            <person name="Mueller R.-W."/>
            <person name="Bruemmer F."/>
            <person name="Labrenz M."/>
            <person name="Spormann A.M."/>
            <person name="Op den Camp H."/>
            <person name="Overmann J."/>
            <person name="Amann R."/>
            <person name="Jetten M.S.M."/>
            <person name="Mascher T."/>
            <person name="Medema M.H."/>
            <person name="Devos D.P."/>
            <person name="Kaster A.-K."/>
            <person name="Ovreas L."/>
            <person name="Rohde M."/>
            <person name="Galperin M.Y."/>
            <person name="Jogler C."/>
        </authorList>
    </citation>
    <scope>NUCLEOTIDE SEQUENCE [LARGE SCALE GENOMIC DNA]</scope>
    <source>
        <strain evidence="22 23">SV_7m_r</strain>
    </source>
</reference>
<evidence type="ECO:0000256" key="13">
    <source>
        <dbReference type="ARBA" id="ARBA00022777"/>
    </source>
</evidence>
<keyword evidence="14" id="KW-0274">FAD</keyword>
<dbReference type="InterPro" id="IPR023465">
    <property type="entry name" value="Riboflavin_kinase_dom_sf"/>
</dbReference>
<keyword evidence="11" id="KW-0548">Nucleotidyltransferase</keyword>
<comment type="pathway">
    <text evidence="2">Cofactor biosynthesis; FAD biosynthesis; FAD from FMN: step 1/1.</text>
</comment>
<comment type="pathway">
    <text evidence="3">Cofactor biosynthesis; FMN biosynthesis; FMN from riboflavin (ATP route): step 1/1.</text>
</comment>
<evidence type="ECO:0000256" key="11">
    <source>
        <dbReference type="ARBA" id="ARBA00022695"/>
    </source>
</evidence>
<evidence type="ECO:0000259" key="21">
    <source>
        <dbReference type="SMART" id="SM00904"/>
    </source>
</evidence>
<evidence type="ECO:0000256" key="4">
    <source>
        <dbReference type="ARBA" id="ARBA00010214"/>
    </source>
</evidence>
<proteinExistence type="inferred from homology"/>
<dbReference type="FunFam" id="3.40.50.620:FF:000021">
    <property type="entry name" value="Riboflavin biosynthesis protein"/>
    <property type="match status" value="1"/>
</dbReference>
<dbReference type="Gene3D" id="2.40.30.30">
    <property type="entry name" value="Riboflavin kinase-like"/>
    <property type="match status" value="1"/>
</dbReference>
<keyword evidence="9" id="KW-0288">FMN</keyword>
<dbReference type="GO" id="GO:0009231">
    <property type="term" value="P:riboflavin biosynthetic process"/>
    <property type="evidence" value="ECO:0007669"/>
    <property type="project" value="InterPro"/>
</dbReference>
<accession>A0A517SQM0</accession>
<evidence type="ECO:0000256" key="14">
    <source>
        <dbReference type="ARBA" id="ARBA00022827"/>
    </source>
</evidence>
<dbReference type="OrthoDB" id="9803667at2"/>
<evidence type="ECO:0000256" key="5">
    <source>
        <dbReference type="ARBA" id="ARBA00012105"/>
    </source>
</evidence>
<feature type="domain" description="Riboflavin kinase" evidence="21">
    <location>
        <begin position="288"/>
        <end position="412"/>
    </location>
</feature>
<dbReference type="Gene3D" id="3.40.50.620">
    <property type="entry name" value="HUPs"/>
    <property type="match status" value="1"/>
</dbReference>
<comment type="similarity">
    <text evidence="4">Belongs to the RibF family.</text>
</comment>
<evidence type="ECO:0000256" key="17">
    <source>
        <dbReference type="ARBA" id="ARBA00032176"/>
    </source>
</evidence>
<dbReference type="PANTHER" id="PTHR22749:SF6">
    <property type="entry name" value="RIBOFLAVIN KINASE"/>
    <property type="match status" value="1"/>
</dbReference>
<evidence type="ECO:0000256" key="3">
    <source>
        <dbReference type="ARBA" id="ARBA00005201"/>
    </source>
</evidence>
<dbReference type="UniPathway" id="UPA00276">
    <property type="reaction ID" value="UER00406"/>
</dbReference>
<keyword evidence="15" id="KW-0067">ATP-binding</keyword>
<evidence type="ECO:0000256" key="7">
    <source>
        <dbReference type="ARBA" id="ARBA00018483"/>
    </source>
</evidence>
<evidence type="ECO:0000256" key="10">
    <source>
        <dbReference type="ARBA" id="ARBA00022679"/>
    </source>
</evidence>
<evidence type="ECO:0000256" key="16">
    <source>
        <dbReference type="ARBA" id="ARBA00023268"/>
    </source>
</evidence>
<evidence type="ECO:0000256" key="15">
    <source>
        <dbReference type="ARBA" id="ARBA00022840"/>
    </source>
</evidence>
<evidence type="ECO:0000256" key="2">
    <source>
        <dbReference type="ARBA" id="ARBA00004726"/>
    </source>
</evidence>
<dbReference type="AlphaFoldDB" id="A0A517SQM0"/>
<protein>
    <recommendedName>
        <fullName evidence="7">Bifunctional riboflavin kinase/FMN adenylyltransferase</fullName>
        <ecNumber evidence="5">2.7.1.26</ecNumber>
        <ecNumber evidence="6">2.7.7.2</ecNumber>
    </recommendedName>
    <alternativeName>
        <fullName evidence="17">Riboflavin biosynthesis protein RibF</fullName>
    </alternativeName>
</protein>
<dbReference type="EC" id="2.7.7.2" evidence="6"/>
<evidence type="ECO:0000256" key="8">
    <source>
        <dbReference type="ARBA" id="ARBA00022630"/>
    </source>
</evidence>
<dbReference type="Pfam" id="PF06574">
    <property type="entry name" value="FAD_syn"/>
    <property type="match status" value="1"/>
</dbReference>
<comment type="catalytic activity">
    <reaction evidence="19">
        <text>FMN + ATP + H(+) = FAD + diphosphate</text>
        <dbReference type="Rhea" id="RHEA:17237"/>
        <dbReference type="ChEBI" id="CHEBI:15378"/>
        <dbReference type="ChEBI" id="CHEBI:30616"/>
        <dbReference type="ChEBI" id="CHEBI:33019"/>
        <dbReference type="ChEBI" id="CHEBI:57692"/>
        <dbReference type="ChEBI" id="CHEBI:58210"/>
        <dbReference type="EC" id="2.7.7.2"/>
    </reaction>
</comment>
<dbReference type="InterPro" id="IPR015864">
    <property type="entry name" value="FAD_synthase"/>
</dbReference>
<feature type="region of interest" description="Disordered" evidence="20">
    <location>
        <begin position="22"/>
        <end position="46"/>
    </location>
</feature>
<dbReference type="EMBL" id="CP036272">
    <property type="protein sequence ID" value="QDT58424.1"/>
    <property type="molecule type" value="Genomic_DNA"/>
</dbReference>
<keyword evidence="23" id="KW-1185">Reference proteome</keyword>
<dbReference type="InterPro" id="IPR023468">
    <property type="entry name" value="Riboflavin_kinase"/>
</dbReference>
<evidence type="ECO:0000313" key="23">
    <source>
        <dbReference type="Proteomes" id="UP000315003"/>
    </source>
</evidence>
<keyword evidence="13 22" id="KW-0418">Kinase</keyword>
<dbReference type="EC" id="2.7.1.26" evidence="5"/>
<comment type="function">
    <text evidence="1">Catalyzes the phosphorylation of riboflavin to FMN followed by the adenylation of FMN to FAD.</text>
</comment>
<dbReference type="SMART" id="SM00904">
    <property type="entry name" value="Flavokinase"/>
    <property type="match status" value="1"/>
</dbReference>
<dbReference type="SUPFAM" id="SSF52374">
    <property type="entry name" value="Nucleotidylyl transferase"/>
    <property type="match status" value="1"/>
</dbReference>
<dbReference type="SUPFAM" id="SSF82114">
    <property type="entry name" value="Riboflavin kinase-like"/>
    <property type="match status" value="1"/>
</dbReference>
<keyword evidence="10" id="KW-0808">Transferase</keyword>
<comment type="catalytic activity">
    <reaction evidence="18">
        <text>riboflavin + ATP = FMN + ADP + H(+)</text>
        <dbReference type="Rhea" id="RHEA:14357"/>
        <dbReference type="ChEBI" id="CHEBI:15378"/>
        <dbReference type="ChEBI" id="CHEBI:30616"/>
        <dbReference type="ChEBI" id="CHEBI:57986"/>
        <dbReference type="ChEBI" id="CHEBI:58210"/>
        <dbReference type="ChEBI" id="CHEBI:456216"/>
        <dbReference type="EC" id="2.7.1.26"/>
    </reaction>
</comment>
<name>A0A517SQM0_9BACT</name>
<dbReference type="GO" id="GO:0008531">
    <property type="term" value="F:riboflavin kinase activity"/>
    <property type="evidence" value="ECO:0007669"/>
    <property type="project" value="UniProtKB-EC"/>
</dbReference>
<keyword evidence="16" id="KW-0511">Multifunctional enzyme</keyword>
<dbReference type="CDD" id="cd02064">
    <property type="entry name" value="FAD_synthetase_N"/>
    <property type="match status" value="1"/>
</dbReference>
<dbReference type="PANTHER" id="PTHR22749">
    <property type="entry name" value="RIBOFLAVIN KINASE/FMN ADENYLYLTRANSFERASE"/>
    <property type="match status" value="1"/>
</dbReference>
<keyword evidence="8" id="KW-0285">Flavoprotein</keyword>
<dbReference type="InterPro" id="IPR002606">
    <property type="entry name" value="Riboflavin_kinase_bac"/>
</dbReference>
<dbReference type="UniPathway" id="UPA00277">
    <property type="reaction ID" value="UER00407"/>
</dbReference>
<sequence length="418" mass="45335">MGPGRKNTDACGTALIAPIKRNGAAAQVSSERPLPRDGSGALPEELQRPNVIRHGTTRLRLAQNSPPDAAQNVGSSVRFRRARSLLVPFPPCLAIVTQIVHITDVDQRPMTDAGIAVDLRGGVLSIGNFDGVHLGHQHLLKQTRRLADQLSGPAIACLFHPHPIKILRPQSVPVRLTTIERRAELMQPLGIDYLLVCQTTAELLSLTAETFFQRLILQNLKVAGLVEGANFCFGKARAGDTDLLRQLSLQNQLECQIVPLQTSGDQTISSSKIRNWIEAGDIESPIQLADYRHVISGRVVTGDQRGRSIGFPTANLGDIDVLIPPAGVYAGSASIGEKRYAAAIHLGPSPTFQSGQQGKVEVHVIGYSGDLYGSQLQVELRSKLRDVISFADQRALIDQLNQDVSAAQQLWLSEQKPQ</sequence>
<evidence type="ECO:0000256" key="20">
    <source>
        <dbReference type="SAM" id="MobiDB-lite"/>
    </source>
</evidence>
<dbReference type="NCBIfam" id="TIGR00083">
    <property type="entry name" value="ribF"/>
    <property type="match status" value="1"/>
</dbReference>
<evidence type="ECO:0000256" key="12">
    <source>
        <dbReference type="ARBA" id="ARBA00022741"/>
    </source>
</evidence>
<keyword evidence="12" id="KW-0547">Nucleotide-binding</keyword>
<evidence type="ECO:0000256" key="1">
    <source>
        <dbReference type="ARBA" id="ARBA00002121"/>
    </source>
</evidence>
<dbReference type="GO" id="GO:0005524">
    <property type="term" value="F:ATP binding"/>
    <property type="evidence" value="ECO:0007669"/>
    <property type="project" value="UniProtKB-KW"/>
</dbReference>
<evidence type="ECO:0000256" key="9">
    <source>
        <dbReference type="ARBA" id="ARBA00022643"/>
    </source>
</evidence>